<feature type="transmembrane region" description="Helical" evidence="2">
    <location>
        <begin position="289"/>
        <end position="307"/>
    </location>
</feature>
<feature type="transmembrane region" description="Helical" evidence="2">
    <location>
        <begin position="190"/>
        <end position="210"/>
    </location>
</feature>
<proteinExistence type="predicted"/>
<keyword evidence="2" id="KW-0812">Transmembrane</keyword>
<organism evidence="4">
    <name type="scientific">Drosophila persimilis</name>
    <name type="common">Fruit fly</name>
    <dbReference type="NCBI Taxonomy" id="7234"/>
    <lineage>
        <taxon>Eukaryota</taxon>
        <taxon>Metazoa</taxon>
        <taxon>Ecdysozoa</taxon>
        <taxon>Arthropoda</taxon>
        <taxon>Hexapoda</taxon>
        <taxon>Insecta</taxon>
        <taxon>Pterygota</taxon>
        <taxon>Neoptera</taxon>
        <taxon>Endopterygota</taxon>
        <taxon>Diptera</taxon>
        <taxon>Brachycera</taxon>
        <taxon>Muscomorpha</taxon>
        <taxon>Ephydroidea</taxon>
        <taxon>Drosophilidae</taxon>
        <taxon>Drosophila</taxon>
        <taxon>Sophophora</taxon>
    </lineage>
</organism>
<feature type="region of interest" description="Disordered" evidence="1">
    <location>
        <begin position="230"/>
        <end position="250"/>
    </location>
</feature>
<evidence type="ECO:0000313" key="3">
    <source>
        <dbReference type="EMBL" id="EDW28927.1"/>
    </source>
</evidence>
<accession>B4G997</accession>
<feature type="compositionally biased region" description="Basic residues" evidence="1">
    <location>
        <begin position="239"/>
        <end position="250"/>
    </location>
</feature>
<keyword evidence="4" id="KW-1185">Reference proteome</keyword>
<name>B4G997_DROPE</name>
<gene>
    <name evidence="3" type="primary">Dper\GL19439</name>
    <name evidence="3" type="ORF">Dper_GL19439</name>
</gene>
<dbReference type="Proteomes" id="UP000008744">
    <property type="component" value="Unassembled WGS sequence"/>
</dbReference>
<keyword evidence="2" id="KW-1133">Transmembrane helix</keyword>
<sequence>MRGTNKIDASQAKPRHDTMRRCILPQLRRVLLNENSAGVAASFGDNIPKCWACIRNWVEIFRPRAEAGAKAEAETEAEAGAKAEAEAICHPLGIHIHKSSPSSRGPTKVSVEQSPPAAGRGNMLDGAAAAAAVRRLVAGGWWLEAGGWSPPVPSEDHLSRWHETGDLGIWHFNVHVHVQVHVMCAARLRLHFMSAVWFGYGVGFGLLPLLSRVWWRRSCAAACWHSGRQSRARSTSKNSNKKRVTLNAKNKRLWQQNSNGTLAGSSSGCGCGSGSGSERPLIQLSHRKSSFMMMVVVWSAVVLRVVWAPAQAAWPAIAQATAHNGVVSKPTKPPTAGCWLLRCAADC</sequence>
<dbReference type="EMBL" id="CH479180">
    <property type="protein sequence ID" value="EDW28927.1"/>
    <property type="molecule type" value="Genomic_DNA"/>
</dbReference>
<reference evidence="3 4" key="1">
    <citation type="journal article" date="2007" name="Nature">
        <title>Evolution of genes and genomes on the Drosophila phylogeny.</title>
        <authorList>
            <consortium name="Drosophila 12 Genomes Consortium"/>
            <person name="Clark A.G."/>
            <person name="Eisen M.B."/>
            <person name="Smith D.R."/>
            <person name="Bergman C.M."/>
            <person name="Oliver B."/>
            <person name="Markow T.A."/>
            <person name="Kaufman T.C."/>
            <person name="Kellis M."/>
            <person name="Gelbart W."/>
            <person name="Iyer V.N."/>
            <person name="Pollard D.A."/>
            <person name="Sackton T.B."/>
            <person name="Larracuente A.M."/>
            <person name="Singh N.D."/>
            <person name="Abad J.P."/>
            <person name="Abt D.N."/>
            <person name="Adryan B."/>
            <person name="Aguade M."/>
            <person name="Akashi H."/>
            <person name="Anderson W.W."/>
            <person name="Aquadro C.F."/>
            <person name="Ardell D.H."/>
            <person name="Arguello R."/>
            <person name="Artieri C.G."/>
            <person name="Barbash D.A."/>
            <person name="Barker D."/>
            <person name="Barsanti P."/>
            <person name="Batterham P."/>
            <person name="Batzoglou S."/>
            <person name="Begun D."/>
            <person name="Bhutkar A."/>
            <person name="Blanco E."/>
            <person name="Bosak S.A."/>
            <person name="Bradley R.K."/>
            <person name="Brand A.D."/>
            <person name="Brent M.R."/>
            <person name="Brooks A.N."/>
            <person name="Brown R.H."/>
            <person name="Butlin R.K."/>
            <person name="Caggese C."/>
            <person name="Calvi B.R."/>
            <person name="Bernardo de Carvalho A."/>
            <person name="Caspi A."/>
            <person name="Castrezana S."/>
            <person name="Celniker S.E."/>
            <person name="Chang J.L."/>
            <person name="Chapple C."/>
            <person name="Chatterji S."/>
            <person name="Chinwalla A."/>
            <person name="Civetta A."/>
            <person name="Clifton S.W."/>
            <person name="Comeron J.M."/>
            <person name="Costello J.C."/>
            <person name="Coyne J.A."/>
            <person name="Daub J."/>
            <person name="David R.G."/>
            <person name="Delcher A.L."/>
            <person name="Delehaunty K."/>
            <person name="Do C.B."/>
            <person name="Ebling H."/>
            <person name="Edwards K."/>
            <person name="Eickbush T."/>
            <person name="Evans J.D."/>
            <person name="Filipski A."/>
            <person name="Findeiss S."/>
            <person name="Freyhult E."/>
            <person name="Fulton L."/>
            <person name="Fulton R."/>
            <person name="Garcia A.C."/>
            <person name="Gardiner A."/>
            <person name="Garfield D.A."/>
            <person name="Garvin B.E."/>
            <person name="Gibson G."/>
            <person name="Gilbert D."/>
            <person name="Gnerre S."/>
            <person name="Godfrey J."/>
            <person name="Good R."/>
            <person name="Gotea V."/>
            <person name="Gravely B."/>
            <person name="Greenberg A.J."/>
            <person name="Griffiths-Jones S."/>
            <person name="Gross S."/>
            <person name="Guigo R."/>
            <person name="Gustafson E.A."/>
            <person name="Haerty W."/>
            <person name="Hahn M.W."/>
            <person name="Halligan D.L."/>
            <person name="Halpern A.L."/>
            <person name="Halter G.M."/>
            <person name="Han M.V."/>
            <person name="Heger A."/>
            <person name="Hillier L."/>
            <person name="Hinrichs A.S."/>
            <person name="Holmes I."/>
            <person name="Hoskins R.A."/>
            <person name="Hubisz M.J."/>
            <person name="Hultmark D."/>
            <person name="Huntley M.A."/>
            <person name="Jaffe D.B."/>
            <person name="Jagadeeshan S."/>
            <person name="Jeck W.R."/>
            <person name="Johnson J."/>
            <person name="Jones C.D."/>
            <person name="Jordan W.C."/>
            <person name="Karpen G.H."/>
            <person name="Kataoka E."/>
            <person name="Keightley P.D."/>
            <person name="Kheradpour P."/>
            <person name="Kirkness E.F."/>
            <person name="Koerich L.B."/>
            <person name="Kristiansen K."/>
            <person name="Kudrna D."/>
            <person name="Kulathinal R.J."/>
            <person name="Kumar S."/>
            <person name="Kwok R."/>
            <person name="Lander E."/>
            <person name="Langley C.H."/>
            <person name="Lapoint R."/>
            <person name="Lazzaro B.P."/>
            <person name="Lee S.J."/>
            <person name="Levesque L."/>
            <person name="Li R."/>
            <person name="Lin C.F."/>
            <person name="Lin M.F."/>
            <person name="Lindblad-Toh K."/>
            <person name="Llopart A."/>
            <person name="Long M."/>
            <person name="Low L."/>
            <person name="Lozovsky E."/>
            <person name="Lu J."/>
            <person name="Luo M."/>
            <person name="Machado C.A."/>
            <person name="Makalowski W."/>
            <person name="Marzo M."/>
            <person name="Matsuda M."/>
            <person name="Matzkin L."/>
            <person name="McAllister B."/>
            <person name="McBride C.S."/>
            <person name="McKernan B."/>
            <person name="McKernan K."/>
            <person name="Mendez-Lago M."/>
            <person name="Minx P."/>
            <person name="Mollenhauer M.U."/>
            <person name="Montooth K."/>
            <person name="Mount S.M."/>
            <person name="Mu X."/>
            <person name="Myers E."/>
            <person name="Negre B."/>
            <person name="Newfeld S."/>
            <person name="Nielsen R."/>
            <person name="Noor M.A."/>
            <person name="O'Grady P."/>
            <person name="Pachter L."/>
            <person name="Papaceit M."/>
            <person name="Parisi M.J."/>
            <person name="Parisi M."/>
            <person name="Parts L."/>
            <person name="Pedersen J.S."/>
            <person name="Pesole G."/>
            <person name="Phillippy A.M."/>
            <person name="Ponting C.P."/>
            <person name="Pop M."/>
            <person name="Porcelli D."/>
            <person name="Powell J.R."/>
            <person name="Prohaska S."/>
            <person name="Pruitt K."/>
            <person name="Puig M."/>
            <person name="Quesneville H."/>
            <person name="Ram K.R."/>
            <person name="Rand D."/>
            <person name="Rasmussen M.D."/>
            <person name="Reed L.K."/>
            <person name="Reenan R."/>
            <person name="Reily A."/>
            <person name="Remington K.A."/>
            <person name="Rieger T.T."/>
            <person name="Ritchie M.G."/>
            <person name="Robin C."/>
            <person name="Rogers Y.H."/>
            <person name="Rohde C."/>
            <person name="Rozas J."/>
            <person name="Rubenfield M.J."/>
            <person name="Ruiz A."/>
            <person name="Russo S."/>
            <person name="Salzberg S.L."/>
            <person name="Sanchez-Gracia A."/>
            <person name="Saranga D.J."/>
            <person name="Sato H."/>
            <person name="Schaeffer S.W."/>
            <person name="Schatz M.C."/>
            <person name="Schlenke T."/>
            <person name="Schwartz R."/>
            <person name="Segarra C."/>
            <person name="Singh R.S."/>
            <person name="Sirot L."/>
            <person name="Sirota M."/>
            <person name="Sisneros N.B."/>
            <person name="Smith C.D."/>
            <person name="Smith T.F."/>
            <person name="Spieth J."/>
            <person name="Stage D.E."/>
            <person name="Stark A."/>
            <person name="Stephan W."/>
            <person name="Strausberg R.L."/>
            <person name="Strempel S."/>
            <person name="Sturgill D."/>
            <person name="Sutton G."/>
            <person name="Sutton G.G."/>
            <person name="Tao W."/>
            <person name="Teichmann S."/>
            <person name="Tobari Y.N."/>
            <person name="Tomimura Y."/>
            <person name="Tsolas J.M."/>
            <person name="Valente V.L."/>
            <person name="Venter E."/>
            <person name="Venter J.C."/>
            <person name="Vicario S."/>
            <person name="Vieira F.G."/>
            <person name="Vilella A.J."/>
            <person name="Villasante A."/>
            <person name="Walenz B."/>
            <person name="Wang J."/>
            <person name="Wasserman M."/>
            <person name="Watts T."/>
            <person name="Wilson D."/>
            <person name="Wilson R.K."/>
            <person name="Wing R.A."/>
            <person name="Wolfner M.F."/>
            <person name="Wong A."/>
            <person name="Wong G.K."/>
            <person name="Wu C.I."/>
            <person name="Wu G."/>
            <person name="Yamamoto D."/>
            <person name="Yang H.P."/>
            <person name="Yang S.P."/>
            <person name="Yorke J.A."/>
            <person name="Yoshida K."/>
            <person name="Zdobnov E."/>
            <person name="Zhang P."/>
            <person name="Zhang Y."/>
            <person name="Zimin A.V."/>
            <person name="Baldwin J."/>
            <person name="Abdouelleil A."/>
            <person name="Abdulkadir J."/>
            <person name="Abebe A."/>
            <person name="Abera B."/>
            <person name="Abreu J."/>
            <person name="Acer S.C."/>
            <person name="Aftuck L."/>
            <person name="Alexander A."/>
            <person name="An P."/>
            <person name="Anderson E."/>
            <person name="Anderson S."/>
            <person name="Arachi H."/>
            <person name="Azer M."/>
            <person name="Bachantsang P."/>
            <person name="Barry A."/>
            <person name="Bayul T."/>
            <person name="Berlin A."/>
            <person name="Bessette D."/>
            <person name="Bloom T."/>
            <person name="Blye J."/>
            <person name="Boguslavskiy L."/>
            <person name="Bonnet C."/>
            <person name="Boukhgalter B."/>
            <person name="Bourzgui I."/>
            <person name="Brown A."/>
            <person name="Cahill P."/>
            <person name="Channer S."/>
            <person name="Cheshatsang Y."/>
            <person name="Chuda L."/>
            <person name="Citroen M."/>
            <person name="Collymore A."/>
            <person name="Cooke P."/>
            <person name="Costello M."/>
            <person name="D'Aco K."/>
            <person name="Daza R."/>
            <person name="De Haan G."/>
            <person name="DeGray S."/>
            <person name="DeMaso C."/>
            <person name="Dhargay N."/>
            <person name="Dooley K."/>
            <person name="Dooley E."/>
            <person name="Doricent M."/>
            <person name="Dorje P."/>
            <person name="Dorjee K."/>
            <person name="Dupes A."/>
            <person name="Elong R."/>
            <person name="Falk J."/>
            <person name="Farina A."/>
            <person name="Faro S."/>
            <person name="Ferguson D."/>
            <person name="Fisher S."/>
            <person name="Foley C.D."/>
            <person name="Franke A."/>
            <person name="Friedrich D."/>
            <person name="Gadbois L."/>
            <person name="Gearin G."/>
            <person name="Gearin C.R."/>
            <person name="Giannoukos G."/>
            <person name="Goode T."/>
            <person name="Graham J."/>
            <person name="Grandbois E."/>
            <person name="Grewal S."/>
            <person name="Gyaltsen K."/>
            <person name="Hafez N."/>
            <person name="Hagos B."/>
            <person name="Hall J."/>
            <person name="Henson C."/>
            <person name="Hollinger A."/>
            <person name="Honan T."/>
            <person name="Huard M.D."/>
            <person name="Hughes L."/>
            <person name="Hurhula B."/>
            <person name="Husby M.E."/>
            <person name="Kamat A."/>
            <person name="Kanga B."/>
            <person name="Kashin S."/>
            <person name="Khazanovich D."/>
            <person name="Kisner P."/>
            <person name="Lance K."/>
            <person name="Lara M."/>
            <person name="Lee W."/>
            <person name="Lennon N."/>
            <person name="Letendre F."/>
            <person name="LeVine R."/>
            <person name="Lipovsky A."/>
            <person name="Liu X."/>
            <person name="Liu J."/>
            <person name="Liu S."/>
            <person name="Lokyitsang T."/>
            <person name="Lokyitsang Y."/>
            <person name="Lubonja R."/>
            <person name="Lui A."/>
            <person name="MacDonald P."/>
            <person name="Magnisalis V."/>
            <person name="Maru K."/>
            <person name="Matthews C."/>
            <person name="McCusker W."/>
            <person name="McDonough S."/>
            <person name="Mehta T."/>
            <person name="Meldrim J."/>
            <person name="Meneus L."/>
            <person name="Mihai O."/>
            <person name="Mihalev A."/>
            <person name="Mihova T."/>
            <person name="Mittelman R."/>
            <person name="Mlenga V."/>
            <person name="Montmayeur A."/>
            <person name="Mulrain L."/>
            <person name="Navidi A."/>
            <person name="Naylor J."/>
            <person name="Negash T."/>
            <person name="Nguyen T."/>
            <person name="Nguyen N."/>
            <person name="Nicol R."/>
            <person name="Norbu C."/>
            <person name="Norbu N."/>
            <person name="Novod N."/>
            <person name="O'Neill B."/>
            <person name="Osman S."/>
            <person name="Markiewicz E."/>
            <person name="Oyono O.L."/>
            <person name="Patti C."/>
            <person name="Phunkhang P."/>
            <person name="Pierre F."/>
            <person name="Priest M."/>
            <person name="Raghuraman S."/>
            <person name="Rege F."/>
            <person name="Reyes R."/>
            <person name="Rise C."/>
            <person name="Rogov P."/>
            <person name="Ross K."/>
            <person name="Ryan E."/>
            <person name="Settipalli S."/>
            <person name="Shea T."/>
            <person name="Sherpa N."/>
            <person name="Shi L."/>
            <person name="Shih D."/>
            <person name="Sparrow T."/>
            <person name="Spaulding J."/>
            <person name="Stalker J."/>
            <person name="Stange-Thomann N."/>
            <person name="Stavropoulos S."/>
            <person name="Stone C."/>
            <person name="Strader C."/>
            <person name="Tesfaye S."/>
            <person name="Thomson T."/>
            <person name="Thoulutsang Y."/>
            <person name="Thoulutsang D."/>
            <person name="Topham K."/>
            <person name="Topping I."/>
            <person name="Tsamla T."/>
            <person name="Vassiliev H."/>
            <person name="Vo A."/>
            <person name="Wangchuk T."/>
            <person name="Wangdi T."/>
            <person name="Weiand M."/>
            <person name="Wilkinson J."/>
            <person name="Wilson A."/>
            <person name="Yadav S."/>
            <person name="Young G."/>
            <person name="Yu Q."/>
            <person name="Zembek L."/>
            <person name="Zhong D."/>
            <person name="Zimmer A."/>
            <person name="Zwirko Z."/>
            <person name="Jaffe D.B."/>
            <person name="Alvarez P."/>
            <person name="Brockman W."/>
            <person name="Butler J."/>
            <person name="Chin C."/>
            <person name="Gnerre S."/>
            <person name="Grabherr M."/>
            <person name="Kleber M."/>
            <person name="Mauceli E."/>
            <person name="MacCallum I."/>
        </authorList>
    </citation>
    <scope>NUCLEOTIDE SEQUENCE [LARGE SCALE GENOMIC DNA]</scope>
    <source>
        <strain evidence="4">MSH-3 / Tucson 14011-0111.49</strain>
    </source>
</reference>
<keyword evidence="2" id="KW-0472">Membrane</keyword>
<evidence type="ECO:0000313" key="4">
    <source>
        <dbReference type="Proteomes" id="UP000008744"/>
    </source>
</evidence>
<dbReference type="AlphaFoldDB" id="B4G997"/>
<evidence type="ECO:0000256" key="1">
    <source>
        <dbReference type="SAM" id="MobiDB-lite"/>
    </source>
</evidence>
<evidence type="ECO:0000256" key="2">
    <source>
        <dbReference type="SAM" id="Phobius"/>
    </source>
</evidence>
<dbReference type="HOGENOM" id="CLU_799907_0_0_1"/>
<protein>
    <submittedName>
        <fullName evidence="3">GL19439</fullName>
    </submittedName>
</protein>